<evidence type="ECO:0000256" key="2">
    <source>
        <dbReference type="ARBA" id="ARBA00022840"/>
    </source>
</evidence>
<sequence length="474" mass="51160">MPRSVVLRSCLSSHPNCAVSFLLFPSCFIHTFGTPAHFHFFSTPVSMQTAPTRRVIHLCQESATIQWPSGQPGGAVVLLSGRAELHRSALTRNQRYTFPAEACIVIEAYADAILQVEGSATVAQAPLNGTLDEIHALLDTARADATLAIQERATTTLSSSEELKESWQGPRVLIVGENQWERELVARSLLNLAVRRDSPYGIAFVDVDVAMPLVGCPGTVSAVFAEEPVVAPEDFDVMMPLAFFHGTPSVTSVTRKRYLDLCVCVAQAATSLGFANAKFEAGGLLIHTMSPATEIAHDLLSDLISIFAVTHVIVTGADYDLERFLVNAVLGRSVTFLRAAKMAGVTPPSAGAVAQRRQLQLERYLFGTPRAPRLPVRGVARMSDLELMHAETLQRLEWNDVPGLSLASVVWADTTASAGEANVAGFVVLLEVGREFVSFLAPSGGELPKPFLIVSPSLQLPRELVMPLYATESS</sequence>
<proteinExistence type="predicted"/>
<dbReference type="AlphaFoldDB" id="A0A0N0VGC9"/>
<evidence type="ECO:0000313" key="5">
    <source>
        <dbReference type="Proteomes" id="UP000037923"/>
    </source>
</evidence>
<dbReference type="Proteomes" id="UP000037923">
    <property type="component" value="Unassembled WGS sequence"/>
</dbReference>
<dbReference type="EMBL" id="LGTL01000004">
    <property type="protein sequence ID" value="KPA83304.1"/>
    <property type="molecule type" value="Genomic_DNA"/>
</dbReference>
<accession>A0A0N0VGC9</accession>
<keyword evidence="2" id="KW-0067">ATP-binding</keyword>
<evidence type="ECO:0000259" key="3">
    <source>
        <dbReference type="Pfam" id="PF16575"/>
    </source>
</evidence>
<dbReference type="GO" id="GO:0005524">
    <property type="term" value="F:ATP binding"/>
    <property type="evidence" value="ECO:0007669"/>
    <property type="project" value="UniProtKB-KW"/>
</dbReference>
<dbReference type="OMA" id="GENQWER"/>
<dbReference type="PANTHER" id="PTHR12755">
    <property type="entry name" value="CLEAVAGE/POLYADENYLATION FACTOR IA SUBUNIT CLP1P"/>
    <property type="match status" value="1"/>
</dbReference>
<protein>
    <submittedName>
        <fullName evidence="4">Pre-mRNA cleavage complex II Clp1-like protein</fullName>
    </submittedName>
</protein>
<evidence type="ECO:0000256" key="1">
    <source>
        <dbReference type="ARBA" id="ARBA00022741"/>
    </source>
</evidence>
<keyword evidence="1" id="KW-0547">Nucleotide-binding</keyword>
<dbReference type="OrthoDB" id="258143at2759"/>
<dbReference type="GO" id="GO:0006388">
    <property type="term" value="P:tRNA splicing, via endonucleolytic cleavage and ligation"/>
    <property type="evidence" value="ECO:0007669"/>
    <property type="project" value="TreeGrafter"/>
</dbReference>
<dbReference type="GeneID" id="26903258"/>
<dbReference type="InterPro" id="IPR032319">
    <property type="entry name" value="CLP1_P"/>
</dbReference>
<organism evidence="4 5">
    <name type="scientific">Leptomonas pyrrhocoris</name>
    <name type="common">Firebug parasite</name>
    <dbReference type="NCBI Taxonomy" id="157538"/>
    <lineage>
        <taxon>Eukaryota</taxon>
        <taxon>Discoba</taxon>
        <taxon>Euglenozoa</taxon>
        <taxon>Kinetoplastea</taxon>
        <taxon>Metakinetoplastina</taxon>
        <taxon>Trypanosomatida</taxon>
        <taxon>Trypanosomatidae</taxon>
        <taxon>Leishmaniinae</taxon>
        <taxon>Leptomonas</taxon>
    </lineage>
</organism>
<dbReference type="PANTHER" id="PTHR12755:SF6">
    <property type="entry name" value="POLYRIBONUCLEOTIDE 5'-HYDROXYL-KINASE CLP1"/>
    <property type="match status" value="1"/>
</dbReference>
<dbReference type="Gene3D" id="3.40.50.300">
    <property type="entry name" value="P-loop containing nucleotide triphosphate hydrolases"/>
    <property type="match status" value="1"/>
</dbReference>
<feature type="domain" description="Clp1 P-loop" evidence="3">
    <location>
        <begin position="176"/>
        <end position="365"/>
    </location>
</feature>
<dbReference type="GO" id="GO:0051731">
    <property type="term" value="F:polynucleotide 5'-hydroxyl-kinase activity"/>
    <property type="evidence" value="ECO:0007669"/>
    <property type="project" value="InterPro"/>
</dbReference>
<dbReference type="RefSeq" id="XP_015661743.1">
    <property type="nucleotide sequence ID" value="XM_015800141.1"/>
</dbReference>
<dbReference type="VEuPathDB" id="TriTrypDB:LpyrH10_04_5170"/>
<keyword evidence="5" id="KW-1185">Reference proteome</keyword>
<reference evidence="4 5" key="1">
    <citation type="submission" date="2015-07" db="EMBL/GenBank/DDBJ databases">
        <title>High-quality genome of monoxenous trypanosomatid Leptomonas pyrrhocoris.</title>
        <authorList>
            <person name="Flegontov P."/>
            <person name="Butenko A."/>
            <person name="Firsov S."/>
            <person name="Vlcek C."/>
            <person name="Logacheva M.D."/>
            <person name="Field M."/>
            <person name="Filatov D."/>
            <person name="Flegontova O."/>
            <person name="Gerasimov E."/>
            <person name="Jackson A.P."/>
            <person name="Kelly S."/>
            <person name="Opperdoes F."/>
            <person name="O'Reilly A."/>
            <person name="Votypka J."/>
            <person name="Yurchenko V."/>
            <person name="Lukes J."/>
        </authorList>
    </citation>
    <scope>NUCLEOTIDE SEQUENCE [LARGE SCALE GENOMIC DNA]</scope>
    <source>
        <strain evidence="4">H10</strain>
    </source>
</reference>
<dbReference type="GO" id="GO:0005634">
    <property type="term" value="C:nucleus"/>
    <property type="evidence" value="ECO:0007669"/>
    <property type="project" value="TreeGrafter"/>
</dbReference>
<evidence type="ECO:0000313" key="4">
    <source>
        <dbReference type="EMBL" id="KPA83304.1"/>
    </source>
</evidence>
<dbReference type="Pfam" id="PF16575">
    <property type="entry name" value="CLP1_P"/>
    <property type="match status" value="1"/>
</dbReference>
<dbReference type="InterPro" id="IPR045116">
    <property type="entry name" value="Clp1/Grc3"/>
</dbReference>
<dbReference type="InterPro" id="IPR027417">
    <property type="entry name" value="P-loop_NTPase"/>
</dbReference>
<gene>
    <name evidence="4" type="ORF">ABB37_02967</name>
</gene>
<name>A0A0N0VGC9_LEPPY</name>
<comment type="caution">
    <text evidence="4">The sequence shown here is derived from an EMBL/GenBank/DDBJ whole genome shotgun (WGS) entry which is preliminary data.</text>
</comment>